<protein>
    <submittedName>
        <fullName evidence="1">Uncharacterized protein</fullName>
    </submittedName>
</protein>
<organism evidence="1 2">
    <name type="scientific">Hafnia psychrotolerans</name>
    <dbReference type="NCBI Taxonomy" id="1477018"/>
    <lineage>
        <taxon>Bacteria</taxon>
        <taxon>Pseudomonadati</taxon>
        <taxon>Pseudomonadota</taxon>
        <taxon>Gammaproteobacteria</taxon>
        <taxon>Enterobacterales</taxon>
        <taxon>Hafniaceae</taxon>
        <taxon>Hafnia</taxon>
    </lineage>
</organism>
<accession>A0ABQ1GUL4</accession>
<keyword evidence="2" id="KW-1185">Reference proteome</keyword>
<comment type="caution">
    <text evidence="1">The sequence shown here is derived from an EMBL/GenBank/DDBJ whole genome shotgun (WGS) entry which is preliminary data.</text>
</comment>
<name>A0ABQ1GUL4_9GAMM</name>
<reference evidence="2" key="1">
    <citation type="journal article" date="2019" name="Int. J. Syst. Evol. Microbiol.">
        <title>The Global Catalogue of Microorganisms (GCM) 10K type strain sequencing project: providing services to taxonomists for standard genome sequencing and annotation.</title>
        <authorList>
            <consortium name="The Broad Institute Genomics Platform"/>
            <consortium name="The Broad Institute Genome Sequencing Center for Infectious Disease"/>
            <person name="Wu L."/>
            <person name="Ma J."/>
        </authorList>
    </citation>
    <scope>NUCLEOTIDE SEQUENCE [LARGE SCALE GENOMIC DNA]</scope>
    <source>
        <strain evidence="2">CGMCC 1.12806</strain>
    </source>
</reference>
<evidence type="ECO:0000313" key="2">
    <source>
        <dbReference type="Proteomes" id="UP000627464"/>
    </source>
</evidence>
<evidence type="ECO:0000313" key="1">
    <source>
        <dbReference type="EMBL" id="GGA50712.1"/>
    </source>
</evidence>
<dbReference type="Proteomes" id="UP000627464">
    <property type="component" value="Unassembled WGS sequence"/>
</dbReference>
<gene>
    <name evidence="1" type="ORF">GCM10011328_27640</name>
</gene>
<dbReference type="EMBL" id="BMFZ01000007">
    <property type="protein sequence ID" value="GGA50712.1"/>
    <property type="molecule type" value="Genomic_DNA"/>
</dbReference>
<sequence>MTQQIKQALMYYFRGFFNKTFKKSHYPLPECDFRQMYVTLPELKVYWGMWLIKAQIGVKF</sequence>
<proteinExistence type="predicted"/>